<feature type="compositionally biased region" description="Basic residues" evidence="1">
    <location>
        <begin position="1"/>
        <end position="12"/>
    </location>
</feature>
<evidence type="ECO:0000259" key="2">
    <source>
        <dbReference type="Pfam" id="PF20167"/>
    </source>
</evidence>
<gene>
    <name evidence="3" type="ORF">I3842_14G116000</name>
</gene>
<accession>A0A922DB94</accession>
<dbReference type="EMBL" id="CM031838">
    <property type="protein sequence ID" value="KAG6679153.1"/>
    <property type="molecule type" value="Genomic_DNA"/>
</dbReference>
<organism evidence="3 4">
    <name type="scientific">Carya illinoinensis</name>
    <name type="common">Pecan</name>
    <dbReference type="NCBI Taxonomy" id="32201"/>
    <lineage>
        <taxon>Eukaryota</taxon>
        <taxon>Viridiplantae</taxon>
        <taxon>Streptophyta</taxon>
        <taxon>Embryophyta</taxon>
        <taxon>Tracheophyta</taxon>
        <taxon>Spermatophyta</taxon>
        <taxon>Magnoliopsida</taxon>
        <taxon>eudicotyledons</taxon>
        <taxon>Gunneridae</taxon>
        <taxon>Pentapetalae</taxon>
        <taxon>rosids</taxon>
        <taxon>fabids</taxon>
        <taxon>Fagales</taxon>
        <taxon>Juglandaceae</taxon>
        <taxon>Carya</taxon>
    </lineage>
</organism>
<dbReference type="Pfam" id="PF20167">
    <property type="entry name" value="Transposase_32"/>
    <property type="match status" value="1"/>
</dbReference>
<dbReference type="Proteomes" id="UP000811246">
    <property type="component" value="Chromosome 14"/>
</dbReference>
<proteinExistence type="predicted"/>
<evidence type="ECO:0000313" key="4">
    <source>
        <dbReference type="Proteomes" id="UP000811246"/>
    </source>
</evidence>
<name>A0A922DB94_CARIL</name>
<feature type="domain" description="Putative plant transposon protein" evidence="2">
    <location>
        <begin position="102"/>
        <end position="268"/>
    </location>
</feature>
<comment type="caution">
    <text evidence="3">The sequence shown here is derived from an EMBL/GenBank/DDBJ whole genome shotgun (WGS) entry which is preliminary data.</text>
</comment>
<sequence>MRFKERAKRKKITPLVPSEHSSSEDVPLLEPMQLGDTSAPSPPPSPFVTAPTEATPDRFTSVEAENAYKNTFSKRPVLGEREVSINDFLTDDFQIIRRVFIERGWEKLTHAFPTPCVKVVRKFYSNITHFNLDDHSIISIVRGIQIEVSPAILRSLFTLPEVESPLYPYKGMGAPTKTAMRNLFVGPTGPKWTAKTHRLPLHSMLPQFRLLIKIMLTNLWPISRHIEISLKRAYFMYALATCVSIDFSRHVIDIIHHSHVEKELNLPF</sequence>
<protein>
    <recommendedName>
        <fullName evidence="2">Putative plant transposon protein domain-containing protein</fullName>
    </recommendedName>
</protein>
<reference evidence="3" key="1">
    <citation type="submission" date="2021-01" db="EMBL/GenBank/DDBJ databases">
        <authorList>
            <person name="Lovell J.T."/>
            <person name="Bentley N."/>
            <person name="Bhattarai G."/>
            <person name="Jenkins J.W."/>
            <person name="Sreedasyam A."/>
            <person name="Alarcon Y."/>
            <person name="Bock C."/>
            <person name="Boston L."/>
            <person name="Carlson J."/>
            <person name="Cervantes K."/>
            <person name="Clermont K."/>
            <person name="Krom N."/>
            <person name="Kubenka K."/>
            <person name="Mamidi S."/>
            <person name="Mattison C."/>
            <person name="Monteros M."/>
            <person name="Pisani C."/>
            <person name="Plott C."/>
            <person name="Rajasekar S."/>
            <person name="Rhein H.S."/>
            <person name="Rohla C."/>
            <person name="Song M."/>
            <person name="Hilaire R.S."/>
            <person name="Shu S."/>
            <person name="Wells L."/>
            <person name="Wang X."/>
            <person name="Webber J."/>
            <person name="Heerema R.J."/>
            <person name="Klein P."/>
            <person name="Conner P."/>
            <person name="Grauke L."/>
            <person name="Grimwood J."/>
            <person name="Schmutz J."/>
            <person name="Randall J.J."/>
        </authorList>
    </citation>
    <scope>NUCLEOTIDE SEQUENCE</scope>
    <source>
        <tissue evidence="3">Leaf</tissue>
    </source>
</reference>
<evidence type="ECO:0000313" key="3">
    <source>
        <dbReference type="EMBL" id="KAG6679153.1"/>
    </source>
</evidence>
<dbReference type="InterPro" id="IPR046796">
    <property type="entry name" value="Transposase_32_dom"/>
</dbReference>
<evidence type="ECO:0000256" key="1">
    <source>
        <dbReference type="SAM" id="MobiDB-lite"/>
    </source>
</evidence>
<dbReference type="AlphaFoldDB" id="A0A922DB94"/>
<feature type="region of interest" description="Disordered" evidence="1">
    <location>
        <begin position="1"/>
        <end position="48"/>
    </location>
</feature>